<dbReference type="Proteomes" id="UP000015102">
    <property type="component" value="Unassembled WGS sequence"/>
</dbReference>
<dbReference type="EnsemblMetazoa" id="MESCA002110-RA">
    <property type="protein sequence ID" value="MESCA002110-PA"/>
    <property type="gene ID" value="MESCA002110"/>
</dbReference>
<dbReference type="OMA" id="VIWSHER"/>
<dbReference type="InterPro" id="IPR007110">
    <property type="entry name" value="Ig-like_dom"/>
</dbReference>
<reference evidence="2" key="2">
    <citation type="submission" date="2015-06" db="UniProtKB">
        <authorList>
            <consortium name="EnsemblMetazoa"/>
        </authorList>
    </citation>
    <scope>IDENTIFICATION</scope>
</reference>
<protein>
    <recommendedName>
        <fullName evidence="1">Ig-like domain-containing protein</fullName>
    </recommendedName>
</protein>
<dbReference type="PROSITE" id="PS50835">
    <property type="entry name" value="IG_LIKE"/>
    <property type="match status" value="1"/>
</dbReference>
<dbReference type="PANTHER" id="PTHR23279">
    <property type="entry name" value="DEFECTIVE PROBOSCIS EXTENSION RESPONSE DPR -RELATED"/>
    <property type="match status" value="1"/>
</dbReference>
<keyword evidence="3" id="KW-1185">Reference proteome</keyword>
<sequence>MIIDEYGAPLQEKYYEMNSTLQLSCIVRNVVMSTSVVYWSHGDEILNYDITRGGISVKTDLMENAANSTLFIAKIRKEDSGNYTCSINPTHQYTIVVHILKEI</sequence>
<dbReference type="SUPFAM" id="SSF48726">
    <property type="entry name" value="Immunoglobulin"/>
    <property type="match status" value="1"/>
</dbReference>
<proteinExistence type="predicted"/>
<dbReference type="SMART" id="SM00409">
    <property type="entry name" value="IG"/>
    <property type="match status" value="1"/>
</dbReference>
<dbReference type="CDD" id="cd00096">
    <property type="entry name" value="Ig"/>
    <property type="match status" value="1"/>
</dbReference>
<dbReference type="InterPro" id="IPR013783">
    <property type="entry name" value="Ig-like_fold"/>
</dbReference>
<dbReference type="Gene3D" id="2.60.40.10">
    <property type="entry name" value="Immunoglobulins"/>
    <property type="match status" value="1"/>
</dbReference>
<feature type="domain" description="Ig-like" evidence="1">
    <location>
        <begin position="18"/>
        <end position="96"/>
    </location>
</feature>
<dbReference type="STRING" id="36166.T1GFG8"/>
<reference evidence="3" key="1">
    <citation type="submission" date="2013-02" db="EMBL/GenBank/DDBJ databases">
        <authorList>
            <person name="Hughes D."/>
        </authorList>
    </citation>
    <scope>NUCLEOTIDE SEQUENCE</scope>
    <source>
        <strain>Durham</strain>
        <strain evidence="3">NC isolate 2 -- Noor lab</strain>
    </source>
</reference>
<dbReference type="InterPro" id="IPR003599">
    <property type="entry name" value="Ig_sub"/>
</dbReference>
<name>T1GFG8_MEGSC</name>
<organism evidence="2 3">
    <name type="scientific">Megaselia scalaris</name>
    <name type="common">Humpbacked fly</name>
    <name type="synonym">Phora scalaris</name>
    <dbReference type="NCBI Taxonomy" id="36166"/>
    <lineage>
        <taxon>Eukaryota</taxon>
        <taxon>Metazoa</taxon>
        <taxon>Ecdysozoa</taxon>
        <taxon>Arthropoda</taxon>
        <taxon>Hexapoda</taxon>
        <taxon>Insecta</taxon>
        <taxon>Pterygota</taxon>
        <taxon>Neoptera</taxon>
        <taxon>Endopterygota</taxon>
        <taxon>Diptera</taxon>
        <taxon>Brachycera</taxon>
        <taxon>Muscomorpha</taxon>
        <taxon>Platypezoidea</taxon>
        <taxon>Phoridae</taxon>
        <taxon>Megaseliini</taxon>
        <taxon>Megaselia</taxon>
    </lineage>
</organism>
<dbReference type="InterPro" id="IPR036179">
    <property type="entry name" value="Ig-like_dom_sf"/>
</dbReference>
<evidence type="ECO:0000259" key="1">
    <source>
        <dbReference type="PROSITE" id="PS50835"/>
    </source>
</evidence>
<dbReference type="GO" id="GO:0050808">
    <property type="term" value="P:synapse organization"/>
    <property type="evidence" value="ECO:0007669"/>
    <property type="project" value="TreeGrafter"/>
</dbReference>
<evidence type="ECO:0000313" key="3">
    <source>
        <dbReference type="Proteomes" id="UP000015102"/>
    </source>
</evidence>
<dbReference type="EMBL" id="CAQQ02392217">
    <property type="status" value="NOT_ANNOTATED_CDS"/>
    <property type="molecule type" value="Genomic_DNA"/>
</dbReference>
<dbReference type="PANTHER" id="PTHR23279:SF12">
    <property type="entry name" value="DEFECTIVE PROBOSCIS EXTENSION RESPONSE 14, ISOFORM A-RELATED"/>
    <property type="match status" value="1"/>
</dbReference>
<dbReference type="HOGENOM" id="CLU_046341_8_1_1"/>
<dbReference type="Pfam" id="PF13927">
    <property type="entry name" value="Ig_3"/>
    <property type="match status" value="1"/>
</dbReference>
<dbReference type="AlphaFoldDB" id="T1GFG8"/>
<dbReference type="GO" id="GO:0032589">
    <property type="term" value="C:neuron projection membrane"/>
    <property type="evidence" value="ECO:0007669"/>
    <property type="project" value="TreeGrafter"/>
</dbReference>
<accession>T1GFG8</accession>
<evidence type="ECO:0000313" key="2">
    <source>
        <dbReference type="EnsemblMetazoa" id="MESCA002110-PA"/>
    </source>
</evidence>
<dbReference type="InterPro" id="IPR037448">
    <property type="entry name" value="Zig-8"/>
</dbReference>